<comment type="caution">
    <text evidence="1">The sequence shown here is derived from an EMBL/GenBank/DDBJ whole genome shotgun (WGS) entry which is preliminary data.</text>
</comment>
<protein>
    <submittedName>
        <fullName evidence="1">Uncharacterized protein</fullName>
    </submittedName>
</protein>
<dbReference type="AlphaFoldDB" id="A0A9K3DCQ5"/>
<dbReference type="Proteomes" id="UP000265618">
    <property type="component" value="Unassembled WGS sequence"/>
</dbReference>
<name>A0A9K3DCQ5_9EUKA</name>
<reference evidence="1 2" key="1">
    <citation type="journal article" date="2018" name="PLoS ONE">
        <title>The draft genome of Kipferlia bialata reveals reductive genome evolution in fornicate parasites.</title>
        <authorList>
            <person name="Tanifuji G."/>
            <person name="Takabayashi S."/>
            <person name="Kume K."/>
            <person name="Takagi M."/>
            <person name="Nakayama T."/>
            <person name="Kamikawa R."/>
            <person name="Inagaki Y."/>
            <person name="Hashimoto T."/>
        </authorList>
    </citation>
    <scope>NUCLEOTIDE SEQUENCE [LARGE SCALE GENOMIC DNA]</scope>
    <source>
        <strain evidence="1">NY0173</strain>
    </source>
</reference>
<evidence type="ECO:0000313" key="1">
    <source>
        <dbReference type="EMBL" id="GIQ92600.1"/>
    </source>
</evidence>
<feature type="non-terminal residue" evidence="1">
    <location>
        <position position="1"/>
    </location>
</feature>
<organism evidence="1 2">
    <name type="scientific">Kipferlia bialata</name>
    <dbReference type="NCBI Taxonomy" id="797122"/>
    <lineage>
        <taxon>Eukaryota</taxon>
        <taxon>Metamonada</taxon>
        <taxon>Carpediemonas-like organisms</taxon>
        <taxon>Kipferlia</taxon>
    </lineage>
</organism>
<dbReference type="EMBL" id="BDIP01010084">
    <property type="protein sequence ID" value="GIQ92600.1"/>
    <property type="molecule type" value="Genomic_DNA"/>
</dbReference>
<keyword evidence="2" id="KW-1185">Reference proteome</keyword>
<accession>A0A9K3DCQ5</accession>
<sequence>MVGVDPDVVLLAVCICCLLLAYGRLMWVRSHTNWSKSGLVSLSLVTLGT</sequence>
<gene>
    <name evidence="1" type="ORF">KIPB_016464</name>
</gene>
<evidence type="ECO:0000313" key="2">
    <source>
        <dbReference type="Proteomes" id="UP000265618"/>
    </source>
</evidence>
<proteinExistence type="predicted"/>